<evidence type="ECO:0000259" key="3">
    <source>
        <dbReference type="PROSITE" id="PS51186"/>
    </source>
</evidence>
<keyword evidence="5" id="KW-1185">Reference proteome</keyword>
<gene>
    <name evidence="4" type="ORF">Pa4123_35100</name>
</gene>
<dbReference type="PROSITE" id="PS51186">
    <property type="entry name" value="GNAT"/>
    <property type="match status" value="1"/>
</dbReference>
<keyword evidence="1" id="KW-0808">Transferase</keyword>
<dbReference type="PANTHER" id="PTHR43877:SF2">
    <property type="entry name" value="AMINOALKYLPHOSPHONATE N-ACETYLTRANSFERASE-RELATED"/>
    <property type="match status" value="1"/>
</dbReference>
<evidence type="ECO:0000313" key="4">
    <source>
        <dbReference type="EMBL" id="GLH98235.1"/>
    </source>
</evidence>
<dbReference type="InterPro" id="IPR016181">
    <property type="entry name" value="Acyl_CoA_acyltransferase"/>
</dbReference>
<keyword evidence="2" id="KW-0012">Acyltransferase</keyword>
<comment type="caution">
    <text evidence="4">The sequence shown here is derived from an EMBL/GenBank/DDBJ whole genome shotgun (WGS) entry which is preliminary data.</text>
</comment>
<protein>
    <recommendedName>
        <fullName evidence="3">N-acetyltransferase domain-containing protein</fullName>
    </recommendedName>
</protein>
<organism evidence="4 5">
    <name type="scientific">Phytohabitans aurantiacus</name>
    <dbReference type="NCBI Taxonomy" id="3016789"/>
    <lineage>
        <taxon>Bacteria</taxon>
        <taxon>Bacillati</taxon>
        <taxon>Actinomycetota</taxon>
        <taxon>Actinomycetes</taxon>
        <taxon>Micromonosporales</taxon>
        <taxon>Micromonosporaceae</taxon>
    </lineage>
</organism>
<accession>A0ABQ5QY17</accession>
<dbReference type="PANTHER" id="PTHR43877">
    <property type="entry name" value="AMINOALKYLPHOSPHONATE N-ACETYLTRANSFERASE-RELATED-RELATED"/>
    <property type="match status" value="1"/>
</dbReference>
<name>A0ABQ5QY17_9ACTN</name>
<dbReference type="InterPro" id="IPR000182">
    <property type="entry name" value="GNAT_dom"/>
</dbReference>
<evidence type="ECO:0000313" key="5">
    <source>
        <dbReference type="Proteomes" id="UP001144280"/>
    </source>
</evidence>
<dbReference type="SUPFAM" id="SSF55729">
    <property type="entry name" value="Acyl-CoA N-acyltransferases (Nat)"/>
    <property type="match status" value="2"/>
</dbReference>
<reference evidence="4" key="1">
    <citation type="submission" date="2022-12" db="EMBL/GenBank/DDBJ databases">
        <title>New Phytohabitans aurantiacus sp. RD004123 nov., an actinomycete isolated from soil.</title>
        <authorList>
            <person name="Triningsih D.W."/>
            <person name="Harunari E."/>
            <person name="Igarashi Y."/>
        </authorList>
    </citation>
    <scope>NUCLEOTIDE SEQUENCE</scope>
    <source>
        <strain evidence="4">RD004123</strain>
    </source>
</reference>
<sequence>MLDDDLPAILAMVHACDIAAVGHPDFTADDIREALTSPHIDPSADSWLAVSPGGTVAGWTYLENPNAGDREFIEVYVHPEHGLPALRPLLALVLARVAERAAAFGHPEVTVRAGGVPNEESWLAALREAGFEFVKRYARMRRKLTDLSPEPALPDGVTVRLLRPEDDADMRDFHRILDTAFRDTPDYAPLSYEQWREMVAALPSVTWDEWFVASVDGVPAGILQSADQALDQNEGWVKYLAVLGEHRRRGLGAALLARAFATYAAKGRDTAALGVDLTNPTRAANLYTAMGMSPAFEVEMYERTVTAAGYGEAVRVGRDRSPAT</sequence>
<proteinExistence type="predicted"/>
<dbReference type="Pfam" id="PF00583">
    <property type="entry name" value="Acetyltransf_1"/>
    <property type="match status" value="1"/>
</dbReference>
<dbReference type="EMBL" id="BSDI01000015">
    <property type="protein sequence ID" value="GLH98235.1"/>
    <property type="molecule type" value="Genomic_DNA"/>
</dbReference>
<dbReference type="Gene3D" id="3.40.630.30">
    <property type="match status" value="1"/>
</dbReference>
<dbReference type="CDD" id="cd04301">
    <property type="entry name" value="NAT_SF"/>
    <property type="match status" value="1"/>
</dbReference>
<dbReference type="InterPro" id="IPR050832">
    <property type="entry name" value="Bact_Acetyltransf"/>
</dbReference>
<dbReference type="Proteomes" id="UP001144280">
    <property type="component" value="Unassembled WGS sequence"/>
</dbReference>
<feature type="domain" description="N-acetyltransferase" evidence="3">
    <location>
        <begin position="157"/>
        <end position="317"/>
    </location>
</feature>
<evidence type="ECO:0000256" key="1">
    <source>
        <dbReference type="ARBA" id="ARBA00022679"/>
    </source>
</evidence>
<evidence type="ECO:0000256" key="2">
    <source>
        <dbReference type="ARBA" id="ARBA00023315"/>
    </source>
</evidence>